<dbReference type="Pfam" id="PF00270">
    <property type="entry name" value="DEAD"/>
    <property type="match status" value="1"/>
</dbReference>
<keyword evidence="4" id="KW-0378">Hydrolase</keyword>
<evidence type="ECO:0000259" key="3">
    <source>
        <dbReference type="PROSITE" id="PS51192"/>
    </source>
</evidence>
<dbReference type="GO" id="GO:0006289">
    <property type="term" value="P:nucleotide-excision repair"/>
    <property type="evidence" value="ECO:0007669"/>
    <property type="project" value="TreeGrafter"/>
</dbReference>
<dbReference type="PANTHER" id="PTHR47957">
    <property type="entry name" value="ATP-DEPENDENT HELICASE HRQ1"/>
    <property type="match status" value="1"/>
</dbReference>
<dbReference type="HOGENOM" id="CLU_235677_0_0_2"/>
<evidence type="ECO:0000256" key="1">
    <source>
        <dbReference type="ARBA" id="ARBA00022741"/>
    </source>
</evidence>
<dbReference type="EMBL" id="CM001436">
    <property type="protein sequence ID" value="EHQ36192.1"/>
    <property type="molecule type" value="Genomic_DNA"/>
</dbReference>
<evidence type="ECO:0000313" key="5">
    <source>
        <dbReference type="Proteomes" id="UP000005741"/>
    </source>
</evidence>
<dbReference type="InterPro" id="IPR027417">
    <property type="entry name" value="P-loop_NTPase"/>
</dbReference>
<dbReference type="SUPFAM" id="SSF52540">
    <property type="entry name" value="P-loop containing nucleoside triphosphate hydrolases"/>
    <property type="match status" value="1"/>
</dbReference>
<dbReference type="InterPro" id="IPR011545">
    <property type="entry name" value="DEAD/DEAH_box_helicase_dom"/>
</dbReference>
<dbReference type="GO" id="GO:0005524">
    <property type="term" value="F:ATP binding"/>
    <property type="evidence" value="ECO:0007669"/>
    <property type="project" value="UniProtKB-KW"/>
</dbReference>
<organism evidence="4 5">
    <name type="scientific">Methanoplanus limicola DSM 2279</name>
    <dbReference type="NCBI Taxonomy" id="937775"/>
    <lineage>
        <taxon>Archaea</taxon>
        <taxon>Methanobacteriati</taxon>
        <taxon>Methanobacteriota</taxon>
        <taxon>Stenosarchaea group</taxon>
        <taxon>Methanomicrobia</taxon>
        <taxon>Methanomicrobiales</taxon>
        <taxon>Methanomicrobiaceae</taxon>
        <taxon>Methanoplanus</taxon>
    </lineage>
</organism>
<dbReference type="GO" id="GO:0036297">
    <property type="term" value="P:interstrand cross-link repair"/>
    <property type="evidence" value="ECO:0007669"/>
    <property type="project" value="TreeGrafter"/>
</dbReference>
<dbReference type="GO" id="GO:0003676">
    <property type="term" value="F:nucleic acid binding"/>
    <property type="evidence" value="ECO:0007669"/>
    <property type="project" value="InterPro"/>
</dbReference>
<dbReference type="GO" id="GO:0043138">
    <property type="term" value="F:3'-5' DNA helicase activity"/>
    <property type="evidence" value="ECO:0007669"/>
    <property type="project" value="TreeGrafter"/>
</dbReference>
<keyword evidence="1" id="KW-0547">Nucleotide-binding</keyword>
<dbReference type="OrthoDB" id="111030at2157"/>
<dbReference type="Proteomes" id="UP000005741">
    <property type="component" value="Chromosome"/>
</dbReference>
<dbReference type="PANTHER" id="PTHR47957:SF3">
    <property type="entry name" value="ATP-DEPENDENT HELICASE HRQ1"/>
    <property type="match status" value="1"/>
</dbReference>
<dbReference type="InParanoid" id="H1Z0A0"/>
<evidence type="ECO:0000256" key="2">
    <source>
        <dbReference type="ARBA" id="ARBA00022840"/>
    </source>
</evidence>
<sequence>MTDDKINILFQISKISRNKWAKKEDEIVTKNGIIENISNEDLNSHISELEKNGCILVNGEEITNEIPFSKIIEEILIKNSNKDFESENFNKKLSKIFDGNTETVVELLEDLGLIKLSDKKVILDSSLYKGKEKKEKRKRDELLDNLLTFIEKEDAHQIRYGIYETEIRGNALFCESIIENDPLFIKTEYGLRSLMNDGFLLPLNREGNVLDWEFRSRIAEIIRLLSKLRQRFWGQKSQDSKKLTQGVKLEVIDRKTPTRNIDLEQPVYDMLSEFKSYPSGVEQNLRTITDNFIEALKKNKYDQIADFQYRSFTHIFQKLIEQDSGYKGMILTAGTGMGKTLAYIVPILYYILLNQDKKGTKLINVYPRTKLAENQIETFIKILYHINKNNDKKITIGIDYSGTPYGWTDFGKAPESGKKTLYENNINRLWKYENTSEGGKYICPYAKCPKCDKNLFVKIRNIGQNSPLTCECGVEIDYVKYSKEDFANEPPDIYIVTTESLNSRLINTKYQNLFGTKNYCAPKLIMVDEVHLHTSLNGTQVAYLIQRLLKRISHAHETSGSPLVLGLSATIGNPIKFFSEFTGIPEHNIVHEEPKDNEMKKSGVEHLVFVKPESGEDTDVLSNLLQTCMCVLHNFSYSSGNKYKALGFVDSLDLVQRWKSTLCDADNIKKLYLLRNPPSIEGHKDIKDYFGIKPERCSDCAKQVNRNCIFYQQGECWWFMRYGNPTKKDSRYIDNLKIKSKTGKSGYVPDNYDLLITTSAMEVGYDDPNIMCVFQYQSPMNIASFTQRKGRAGRGPENRPLTVTVLSPYRTKDIFYYQNHHNLVEPLFEKPPINTDNKSIKKIHGFYGTLDIIAYKCNNEAQELANETFPSQTKKDDADKLEINDNITKYICELLNTDKNDEIIGSIKNLISNYKRKAKNDSPDYGITPIKALPNDLPNNLFSSINLPSVDIKYAGDNSELDKNIEINLGLSETSPGNVTYRWFGKKDDISAYWIPGRDNPGEDYTNANINLKKMDTRYNWLYDDPIITEIKVTNNIPKSLRKLLPNLDDNSILEIIRPKSIRVVSFIRRNEYDKNRNGGGDKDGKEDKKDEKYSKWIYSHDDSKLYKDIKEYKEDHPDENTTYGNLNTKTKGYPITFYDVTLKKGNKNPNNLVEYNKTSSNYPHFKRASELGIFKDIFSEVNFANSDTGEYINAQKIILGSTVTFSTGKGKNEEIFGYTKGSKDCALGYCMETEGVDLWFDLSNLGDELNIHNIKKRDRSFYNDLKIKIFKFEVFNEFKLANSINTFSINAFLNVYLFIYGHEENLEKLNNYIYHECNDSQISEEFREVLEENFNYNSLTEDNLFSLLNDQKFMSTVINFHKTVLSGENEELINKRLEDIYVHSMKHALKSAFVILGGFDSERDLCGWTYLNYDYNDLERDNNDLKHTYIFEHGMHGTGAFRNIYDNFSQNPHFVWNFLESQIGECPTAEEEHFLRDILQLENDDLKELSEKYQEIIKSTDSKTKDINDLISWFRQKYHFELKEENIRALSRLFSKPIEIGEEEIENHQMFRELNISLINDLKKEYGCEPTVEEIKGRCYRIVTGGDENELQNWNKFYKLLSKNLDSDYEEIKQITKEVIDNTVCLKEFLDKLTPENKKHLLKISEEERNGKIRKILKLENSEENDEIVDKIISVLFPYDHGKNTYEIEDKLSKKNKEQVLNKSSDSSEANRDKNEILKNKKIIGYLNSELTTFEHYCNIHNGENLFPEINNILIKKAFLEEVEKRLLTTCKDGCPSCLHTLCDIDGDPRRNNILLSRRLLRMVIKDSKKQNTITIEDRNIDDEYFEKIKSRLIAKLEENYLAYVVYPFNRSEDVSQLIHQLMIERIEIEEETYGIMINSGGYHKISVHEKDVYYELGFHCRRMSL</sequence>
<dbReference type="PROSITE" id="PS51192">
    <property type="entry name" value="HELICASE_ATP_BIND_1"/>
    <property type="match status" value="1"/>
</dbReference>
<gene>
    <name evidence="4" type="ORF">Metlim_2110</name>
</gene>
<dbReference type="InterPro" id="IPR001650">
    <property type="entry name" value="Helicase_C-like"/>
</dbReference>
<reference evidence="4 5" key="1">
    <citation type="submission" date="2011-10" db="EMBL/GenBank/DDBJ databases">
        <title>The Improved High-Quality Draft genome of Methanoplanus limicola DSM 2279.</title>
        <authorList>
            <consortium name="US DOE Joint Genome Institute (JGI-PGF)"/>
            <person name="Lucas S."/>
            <person name="Copeland A."/>
            <person name="Lapidus A."/>
            <person name="Glavina del Rio T."/>
            <person name="Dalin E."/>
            <person name="Tice H."/>
            <person name="Bruce D."/>
            <person name="Goodwin L."/>
            <person name="Pitluck S."/>
            <person name="Peters L."/>
            <person name="Mikhailova N."/>
            <person name="Lu M."/>
            <person name="Kyrpides N."/>
            <person name="Mavromatis K."/>
            <person name="Ivanova N."/>
            <person name="Markowitz V."/>
            <person name="Cheng J.-F."/>
            <person name="Hugenholtz P."/>
            <person name="Woyke T."/>
            <person name="Wu D."/>
            <person name="Wirth R."/>
            <person name="Brambilla E.-M."/>
            <person name="Klenk H.-P."/>
            <person name="Eisen J.A."/>
        </authorList>
    </citation>
    <scope>NUCLEOTIDE SEQUENCE [LARGE SCALE GENOMIC DNA]</scope>
    <source>
        <strain evidence="4 5">DSM 2279</strain>
    </source>
</reference>
<accession>H1Z0A0</accession>
<dbReference type="STRING" id="937775.Metlim_2110"/>
<keyword evidence="5" id="KW-1185">Reference proteome</keyword>
<dbReference type="Pfam" id="PF00271">
    <property type="entry name" value="Helicase_C"/>
    <property type="match status" value="1"/>
</dbReference>
<name>H1Z0A0_9EURY</name>
<dbReference type="Gene3D" id="3.40.50.300">
    <property type="entry name" value="P-loop containing nucleotide triphosphate hydrolases"/>
    <property type="match status" value="3"/>
</dbReference>
<evidence type="ECO:0000313" key="4">
    <source>
        <dbReference type="EMBL" id="EHQ36192.1"/>
    </source>
</evidence>
<keyword evidence="4" id="KW-0347">Helicase</keyword>
<proteinExistence type="predicted"/>
<dbReference type="SMART" id="SM00487">
    <property type="entry name" value="DEXDc"/>
    <property type="match status" value="1"/>
</dbReference>
<feature type="domain" description="Helicase ATP-binding" evidence="3">
    <location>
        <begin position="320"/>
        <end position="589"/>
    </location>
</feature>
<protein>
    <submittedName>
        <fullName evidence="4">Helicase domain-containing protein</fullName>
    </submittedName>
</protein>
<keyword evidence="2" id="KW-0067">ATP-binding</keyword>
<dbReference type="InterPro" id="IPR014001">
    <property type="entry name" value="Helicase_ATP-bd"/>
</dbReference>
<dbReference type="RefSeq" id="WP_004078445.1">
    <property type="nucleotide sequence ID" value="NZ_CM001436.1"/>
</dbReference>